<evidence type="ECO:0000256" key="8">
    <source>
        <dbReference type="ARBA" id="ARBA00023136"/>
    </source>
</evidence>
<dbReference type="RefSeq" id="WP_132243382.1">
    <property type="nucleotide sequence ID" value="NZ_SLWV01000004.1"/>
</dbReference>
<evidence type="ECO:0000256" key="7">
    <source>
        <dbReference type="ARBA" id="ARBA00023065"/>
    </source>
</evidence>
<dbReference type="HAMAP" id="MF_01398">
    <property type="entry name" value="ATP_synth_b_bprime"/>
    <property type="match status" value="1"/>
</dbReference>
<dbReference type="AlphaFoldDB" id="A0A4R2L7Y7"/>
<dbReference type="GO" id="GO:0012505">
    <property type="term" value="C:endomembrane system"/>
    <property type="evidence" value="ECO:0007669"/>
    <property type="project" value="UniProtKB-SubCell"/>
</dbReference>
<evidence type="ECO:0000256" key="3">
    <source>
        <dbReference type="ARBA" id="ARBA00022547"/>
    </source>
</evidence>
<organism evidence="15 16">
    <name type="scientific">Marinisporobacter balticus</name>
    <dbReference type="NCBI Taxonomy" id="2018667"/>
    <lineage>
        <taxon>Bacteria</taxon>
        <taxon>Bacillati</taxon>
        <taxon>Bacillota</taxon>
        <taxon>Clostridia</taxon>
        <taxon>Peptostreptococcales</taxon>
        <taxon>Thermotaleaceae</taxon>
        <taxon>Marinisporobacter</taxon>
    </lineage>
</organism>
<dbReference type="Pfam" id="PF00430">
    <property type="entry name" value="ATP-synt_B"/>
    <property type="match status" value="1"/>
</dbReference>
<evidence type="ECO:0000256" key="11">
    <source>
        <dbReference type="ARBA" id="ARBA00037847"/>
    </source>
</evidence>
<dbReference type="PANTHER" id="PTHR33445">
    <property type="entry name" value="ATP SYNTHASE SUBUNIT B', CHLOROPLASTIC"/>
    <property type="match status" value="1"/>
</dbReference>
<keyword evidence="7 12" id="KW-0406">Ion transport</keyword>
<comment type="function">
    <text evidence="12">Component of the F(0) channel, it forms part of the peripheral stalk, linking F(1) to F(0).</text>
</comment>
<keyword evidence="12" id="KW-1003">Cell membrane</keyword>
<dbReference type="Proteomes" id="UP000294919">
    <property type="component" value="Unassembled WGS sequence"/>
</dbReference>
<protein>
    <recommendedName>
        <fullName evidence="12">ATP synthase subunit b</fullName>
    </recommendedName>
    <alternativeName>
        <fullName evidence="12">ATP synthase F(0) sector subunit b</fullName>
    </alternativeName>
    <alternativeName>
        <fullName evidence="12">ATPase subunit I</fullName>
    </alternativeName>
    <alternativeName>
        <fullName evidence="12">F-type ATPase subunit b</fullName>
        <shortName evidence="12">F-ATPase subunit b</shortName>
    </alternativeName>
</protein>
<dbReference type="InterPro" id="IPR028987">
    <property type="entry name" value="ATP_synth_B-like_membr_sf"/>
</dbReference>
<keyword evidence="9 12" id="KW-0066">ATP synthesis</keyword>
<evidence type="ECO:0000256" key="12">
    <source>
        <dbReference type="HAMAP-Rule" id="MF_01398"/>
    </source>
</evidence>
<comment type="function">
    <text evidence="10 12">F(1)F(0) ATP synthase produces ATP from ADP in the presence of a proton or sodium gradient. F-type ATPases consist of two structural domains, F(1) containing the extramembraneous catalytic core and F(0) containing the membrane proton channel, linked together by a central stalk and a peripheral stalk. During catalysis, ATP synthesis in the catalytic domain of F(1) is coupled via a rotary mechanism of the central stalk subunits to proton translocation.</text>
</comment>
<evidence type="ECO:0000313" key="15">
    <source>
        <dbReference type="EMBL" id="TCO78798.1"/>
    </source>
</evidence>
<sequence length="166" mass="19116">MKAGLVEFSWTIVFQIVNTIILFLALKKLLFKPVSEFMKSRKDDIAASIEEAKSKNEEVEKRKKEYETKLQFAEQEGREIVKEASKKAEARASQMKKEAEIESAKMIERAEEEIKRQNQKAMNELKDEMSSLAIMAAGKIIGKSLDKEKHQMLIKEFMDEVGGARW</sequence>
<comment type="subcellular location">
    <subcellularLocation>
        <location evidence="12">Cell membrane</location>
        <topology evidence="12">Single-pass membrane protein</topology>
    </subcellularLocation>
    <subcellularLocation>
        <location evidence="11">Endomembrane system</location>
        <topology evidence="11">Single-pass membrane protein</topology>
    </subcellularLocation>
</comment>
<dbReference type="InterPro" id="IPR002146">
    <property type="entry name" value="ATP_synth_b/b'su_bac/chlpt"/>
</dbReference>
<dbReference type="InterPro" id="IPR005864">
    <property type="entry name" value="ATP_synth_F0_bsu_bac"/>
</dbReference>
<keyword evidence="3 12" id="KW-0138">CF(0)</keyword>
<accession>A0A4R2L7Y7</accession>
<reference evidence="15 16" key="1">
    <citation type="submission" date="2019-03" db="EMBL/GenBank/DDBJ databases">
        <title>Genomic Encyclopedia of Type Strains, Phase IV (KMG-IV): sequencing the most valuable type-strain genomes for metagenomic binning, comparative biology and taxonomic classification.</title>
        <authorList>
            <person name="Goeker M."/>
        </authorList>
    </citation>
    <scope>NUCLEOTIDE SEQUENCE [LARGE SCALE GENOMIC DNA]</scope>
    <source>
        <strain evidence="15 16">DSM 102940</strain>
    </source>
</reference>
<evidence type="ECO:0000256" key="1">
    <source>
        <dbReference type="ARBA" id="ARBA00005513"/>
    </source>
</evidence>
<keyword evidence="4 12" id="KW-0812">Transmembrane</keyword>
<dbReference type="GO" id="GO:0046933">
    <property type="term" value="F:proton-transporting ATP synthase activity, rotational mechanism"/>
    <property type="evidence" value="ECO:0007669"/>
    <property type="project" value="UniProtKB-UniRule"/>
</dbReference>
<evidence type="ECO:0000256" key="9">
    <source>
        <dbReference type="ARBA" id="ARBA00023310"/>
    </source>
</evidence>
<name>A0A4R2L7Y7_9FIRM</name>
<evidence type="ECO:0000256" key="4">
    <source>
        <dbReference type="ARBA" id="ARBA00022692"/>
    </source>
</evidence>
<evidence type="ECO:0000256" key="13">
    <source>
        <dbReference type="RuleBase" id="RU003848"/>
    </source>
</evidence>
<evidence type="ECO:0000256" key="5">
    <source>
        <dbReference type="ARBA" id="ARBA00022781"/>
    </source>
</evidence>
<dbReference type="GO" id="GO:0005886">
    <property type="term" value="C:plasma membrane"/>
    <property type="evidence" value="ECO:0007669"/>
    <property type="project" value="UniProtKB-SubCell"/>
</dbReference>
<dbReference type="PANTHER" id="PTHR33445:SF2">
    <property type="entry name" value="ATP SYNTHASE SUBUNIT B', CHLOROPLASTIC"/>
    <property type="match status" value="1"/>
</dbReference>
<feature type="transmembrane region" description="Helical" evidence="12">
    <location>
        <begin position="12"/>
        <end position="31"/>
    </location>
</feature>
<dbReference type="SUPFAM" id="SSF81573">
    <property type="entry name" value="F1F0 ATP synthase subunit B, membrane domain"/>
    <property type="match status" value="1"/>
</dbReference>
<dbReference type="InterPro" id="IPR050059">
    <property type="entry name" value="ATP_synthase_B_chain"/>
</dbReference>
<comment type="similarity">
    <text evidence="1 12 13">Belongs to the ATPase B chain family.</text>
</comment>
<dbReference type="EMBL" id="SLWV01000004">
    <property type="protein sequence ID" value="TCO78798.1"/>
    <property type="molecule type" value="Genomic_DNA"/>
</dbReference>
<evidence type="ECO:0000256" key="10">
    <source>
        <dbReference type="ARBA" id="ARBA00025198"/>
    </source>
</evidence>
<gene>
    <name evidence="12" type="primary">atpF</name>
    <name evidence="15" type="ORF">EV214_104185</name>
</gene>
<proteinExistence type="inferred from homology"/>
<keyword evidence="14" id="KW-0175">Coiled coil</keyword>
<evidence type="ECO:0000256" key="14">
    <source>
        <dbReference type="SAM" id="Coils"/>
    </source>
</evidence>
<dbReference type="OrthoDB" id="9795863at2"/>
<comment type="caution">
    <text evidence="15">The sequence shown here is derived from an EMBL/GenBank/DDBJ whole genome shotgun (WGS) entry which is preliminary data.</text>
</comment>
<keyword evidence="16" id="KW-1185">Reference proteome</keyword>
<dbReference type="CDD" id="cd06503">
    <property type="entry name" value="ATP-synt_Fo_b"/>
    <property type="match status" value="1"/>
</dbReference>
<keyword evidence="2 12" id="KW-0813">Transport</keyword>
<evidence type="ECO:0000313" key="16">
    <source>
        <dbReference type="Proteomes" id="UP000294919"/>
    </source>
</evidence>
<keyword evidence="8 12" id="KW-0472">Membrane</keyword>
<dbReference type="NCBIfam" id="TIGR01144">
    <property type="entry name" value="ATP_synt_b"/>
    <property type="match status" value="1"/>
</dbReference>
<dbReference type="GO" id="GO:0045259">
    <property type="term" value="C:proton-transporting ATP synthase complex"/>
    <property type="evidence" value="ECO:0007669"/>
    <property type="project" value="UniProtKB-KW"/>
</dbReference>
<evidence type="ECO:0000256" key="2">
    <source>
        <dbReference type="ARBA" id="ARBA00022448"/>
    </source>
</evidence>
<evidence type="ECO:0000256" key="6">
    <source>
        <dbReference type="ARBA" id="ARBA00022989"/>
    </source>
</evidence>
<keyword evidence="6 12" id="KW-1133">Transmembrane helix</keyword>
<feature type="coiled-coil region" evidence="14">
    <location>
        <begin position="42"/>
        <end position="131"/>
    </location>
</feature>
<keyword evidence="5 12" id="KW-0375">Hydrogen ion transport</keyword>
<comment type="subunit">
    <text evidence="12">F-type ATPases have 2 components, F(1) - the catalytic core - and F(0) - the membrane proton channel. F(1) has five subunits: alpha(3), beta(3), gamma(1), delta(1), epsilon(1). F(0) has three main subunits: a(1), b(2) and c(10-14). The alpha and beta chains form an alternating ring which encloses part of the gamma chain. F(1) is attached to F(0) by a central stalk formed by the gamma and epsilon chains, while a peripheral stalk is formed by the delta and b chains.</text>
</comment>
<dbReference type="GO" id="GO:0046961">
    <property type="term" value="F:proton-transporting ATPase activity, rotational mechanism"/>
    <property type="evidence" value="ECO:0007669"/>
    <property type="project" value="TreeGrafter"/>
</dbReference>